<accession>A0A8J2V5T6</accession>
<dbReference type="Proteomes" id="UP000613582">
    <property type="component" value="Unassembled WGS sequence"/>
</dbReference>
<evidence type="ECO:0000313" key="2">
    <source>
        <dbReference type="EMBL" id="GGD05983.1"/>
    </source>
</evidence>
<reference evidence="2" key="1">
    <citation type="journal article" date="2014" name="Int. J. Syst. Evol. Microbiol.">
        <title>Complete genome sequence of Corynebacterium casei LMG S-19264T (=DSM 44701T), isolated from a smear-ripened cheese.</title>
        <authorList>
            <consortium name="US DOE Joint Genome Institute (JGI-PGF)"/>
            <person name="Walter F."/>
            <person name="Albersmeier A."/>
            <person name="Kalinowski J."/>
            <person name="Ruckert C."/>
        </authorList>
    </citation>
    <scope>NUCLEOTIDE SEQUENCE</scope>
    <source>
        <strain evidence="2">CGMCC 1.12921</strain>
    </source>
</reference>
<evidence type="ECO:0000313" key="3">
    <source>
        <dbReference type="Proteomes" id="UP000613582"/>
    </source>
</evidence>
<keyword evidence="1" id="KW-1133">Transmembrane helix</keyword>
<feature type="transmembrane region" description="Helical" evidence="1">
    <location>
        <begin position="7"/>
        <end position="26"/>
    </location>
</feature>
<dbReference type="InterPro" id="IPR009935">
    <property type="entry name" value="DUF1467"/>
</dbReference>
<dbReference type="Pfam" id="PF07330">
    <property type="entry name" value="DUF1467"/>
    <property type="match status" value="1"/>
</dbReference>
<name>A0A8J2V5T6_9PROT</name>
<reference evidence="2" key="2">
    <citation type="submission" date="2020-09" db="EMBL/GenBank/DDBJ databases">
        <authorList>
            <person name="Sun Q."/>
            <person name="Zhou Y."/>
        </authorList>
    </citation>
    <scope>NUCLEOTIDE SEQUENCE</scope>
    <source>
        <strain evidence="2">CGMCC 1.12921</strain>
    </source>
</reference>
<evidence type="ECO:0008006" key="4">
    <source>
        <dbReference type="Google" id="ProtNLM"/>
    </source>
</evidence>
<dbReference type="AlphaFoldDB" id="A0A8J2V5T6"/>
<gene>
    <name evidence="2" type="ORF">GCM10011342_13630</name>
</gene>
<comment type="caution">
    <text evidence="2">The sequence shown here is derived from an EMBL/GenBank/DDBJ whole genome shotgun (WGS) entry which is preliminary data.</text>
</comment>
<sequence length="82" mass="9214">MSIAGGIVVYLIVWWTVLFAVLPWGVRGLWEDPDKPQPRGAEPGAPQDPQLLKKVIRTTWISAIVWLVVFAVIQSGIIDYRD</sequence>
<feature type="transmembrane region" description="Helical" evidence="1">
    <location>
        <begin position="59"/>
        <end position="78"/>
    </location>
</feature>
<keyword evidence="1" id="KW-0472">Membrane</keyword>
<evidence type="ECO:0000256" key="1">
    <source>
        <dbReference type="SAM" id="Phobius"/>
    </source>
</evidence>
<protein>
    <recommendedName>
        <fullName evidence="4">DUF1467 family protein</fullName>
    </recommendedName>
</protein>
<keyword evidence="1" id="KW-0812">Transmembrane</keyword>
<organism evidence="2 3">
    <name type="scientific">Aquisalinus flavus</name>
    <dbReference type="NCBI Taxonomy" id="1526572"/>
    <lineage>
        <taxon>Bacteria</taxon>
        <taxon>Pseudomonadati</taxon>
        <taxon>Pseudomonadota</taxon>
        <taxon>Alphaproteobacteria</taxon>
        <taxon>Parvularculales</taxon>
        <taxon>Parvularculaceae</taxon>
        <taxon>Aquisalinus</taxon>
    </lineage>
</organism>
<keyword evidence="3" id="KW-1185">Reference proteome</keyword>
<dbReference type="EMBL" id="BMGH01000001">
    <property type="protein sequence ID" value="GGD05983.1"/>
    <property type="molecule type" value="Genomic_DNA"/>
</dbReference>
<dbReference type="RefSeq" id="WP_188159140.1">
    <property type="nucleotide sequence ID" value="NZ_BMGH01000001.1"/>
</dbReference>
<proteinExistence type="predicted"/>